<protein>
    <submittedName>
        <fullName evidence="1">Uncharacterized protein</fullName>
    </submittedName>
</protein>
<evidence type="ECO:0000313" key="2">
    <source>
        <dbReference type="Proteomes" id="UP000287394"/>
    </source>
</evidence>
<accession>A0A402CQ66</accession>
<name>A0A402CQ66_9BACT</name>
<dbReference type="Proteomes" id="UP000287394">
    <property type="component" value="Chromosome"/>
</dbReference>
<keyword evidence="2" id="KW-1185">Reference proteome</keyword>
<dbReference type="KEGG" id="ccot:CCAX7_48520"/>
<dbReference type="AlphaFoldDB" id="A0A402CQ66"/>
<dbReference type="PROSITE" id="PS51257">
    <property type="entry name" value="PROKAR_LIPOPROTEIN"/>
    <property type="match status" value="1"/>
</dbReference>
<proteinExistence type="predicted"/>
<evidence type="ECO:0000313" key="1">
    <source>
        <dbReference type="EMBL" id="BDI32801.1"/>
    </source>
</evidence>
<organism evidence="1 2">
    <name type="scientific">Capsulimonas corticalis</name>
    <dbReference type="NCBI Taxonomy" id="2219043"/>
    <lineage>
        <taxon>Bacteria</taxon>
        <taxon>Bacillati</taxon>
        <taxon>Armatimonadota</taxon>
        <taxon>Armatimonadia</taxon>
        <taxon>Capsulimonadales</taxon>
        <taxon>Capsulimonadaceae</taxon>
        <taxon>Capsulimonas</taxon>
    </lineage>
</organism>
<dbReference type="RefSeq" id="WP_165863914.1">
    <property type="nucleotide sequence ID" value="NZ_AP025739.1"/>
</dbReference>
<reference evidence="1 2" key="1">
    <citation type="journal article" date="2019" name="Int. J. Syst. Evol. Microbiol.">
        <title>Capsulimonas corticalis gen. nov., sp. nov., an aerobic capsulated bacterium, of a novel bacterial order, Capsulimonadales ord. nov., of the class Armatimonadia of the phylum Armatimonadetes.</title>
        <authorList>
            <person name="Li J."/>
            <person name="Kudo C."/>
            <person name="Tonouchi A."/>
        </authorList>
    </citation>
    <scope>NUCLEOTIDE SEQUENCE [LARGE SCALE GENOMIC DNA]</scope>
    <source>
        <strain evidence="1 2">AX-7</strain>
    </source>
</reference>
<gene>
    <name evidence="1" type="ORF">CCAX7_48520</name>
</gene>
<dbReference type="EMBL" id="AP025739">
    <property type="protein sequence ID" value="BDI32801.1"/>
    <property type="molecule type" value="Genomic_DNA"/>
</dbReference>
<sequence length="248" mass="25923">MTRKTWMLAAKIALPALPLLAVAGCARAPGGAQNSTGAQLIVSMTVAGRINPAFSYFVLFNTTNSPTTSTGPIPVVASPWGNGFAAGQFTQFVRYDSTQGSAGYGVYSVVPGSNLRSFQFLGSPLQFTPPGDSGSTLQFRIPLSQLAVSGISADQIQNLQINFIATNSTPTDANTSATKLFDALGDARQVGGVNNPITISTAQSHIYQNSDSVTPEPSGDVTEAGNGVFQTTSEPDLDIVNWSVEVRN</sequence>